<protein>
    <submittedName>
        <fullName evidence="1">Uncharacterized protein</fullName>
    </submittedName>
</protein>
<proteinExistence type="predicted"/>
<sequence length="32" mass="3805">MGPRIHLWNLSWRRHTMLEPEGVCLIFENVAV</sequence>
<reference evidence="1" key="1">
    <citation type="submission" date="2019-09" db="EMBL/GenBank/DDBJ databases">
        <authorList>
            <person name="Zhang L."/>
        </authorList>
    </citation>
    <scope>NUCLEOTIDE SEQUENCE</scope>
</reference>
<accession>A0A5K1CXL8</accession>
<evidence type="ECO:0000313" key="1">
    <source>
        <dbReference type="EMBL" id="VVW31265.1"/>
    </source>
</evidence>
<gene>
    <name evidence="1" type="ORF">NYM_LOCUS18475</name>
</gene>
<dbReference type="AlphaFoldDB" id="A0A5K1CXL8"/>
<organism evidence="1">
    <name type="scientific">Nymphaea colorata</name>
    <name type="common">pocket water lily</name>
    <dbReference type="NCBI Taxonomy" id="210225"/>
    <lineage>
        <taxon>Eukaryota</taxon>
        <taxon>Viridiplantae</taxon>
        <taxon>Streptophyta</taxon>
        <taxon>Embryophyta</taxon>
        <taxon>Tracheophyta</taxon>
        <taxon>Spermatophyta</taxon>
        <taxon>Magnoliopsida</taxon>
        <taxon>Nymphaeales</taxon>
        <taxon>Nymphaeaceae</taxon>
        <taxon>Nymphaea</taxon>
    </lineage>
</organism>
<dbReference type="EMBL" id="LR721782">
    <property type="protein sequence ID" value="VVW31265.1"/>
    <property type="molecule type" value="Genomic_DNA"/>
</dbReference>
<name>A0A5K1CXL8_9MAGN</name>